<evidence type="ECO:0000256" key="1">
    <source>
        <dbReference type="SAM" id="MobiDB-lite"/>
    </source>
</evidence>
<reference evidence="2 3" key="1">
    <citation type="submission" date="2016-10" db="EMBL/GenBank/DDBJ databases">
        <authorList>
            <person name="Cai Z."/>
        </authorList>
    </citation>
    <scope>NUCLEOTIDE SEQUENCE [LARGE SCALE GENOMIC DNA]</scope>
</reference>
<organism evidence="2 3">
    <name type="scientific">Tetradesmus obliquus</name>
    <name type="common">Green alga</name>
    <name type="synonym">Acutodesmus obliquus</name>
    <dbReference type="NCBI Taxonomy" id="3088"/>
    <lineage>
        <taxon>Eukaryota</taxon>
        <taxon>Viridiplantae</taxon>
        <taxon>Chlorophyta</taxon>
        <taxon>core chlorophytes</taxon>
        <taxon>Chlorophyceae</taxon>
        <taxon>CS clade</taxon>
        <taxon>Sphaeropleales</taxon>
        <taxon>Scenedesmaceae</taxon>
        <taxon>Tetradesmus</taxon>
    </lineage>
</organism>
<sequence>MELNDMDTHTWRALALLLPDPTSFASCCKRANQLVRDDSYRLEWFAAHHRSRAPDRPWQYAVVTWQQHRHARPEQLAAFMLRFHAWRQQQQQKFAAGLVDKAAAGTTASWSPAALSAQAAAARRAAARARTMLQPLERQEGHFSLPLACKLLPSTVRRAQQLLAKGRAVDALLYLCPGSTSVLLAYAAKSHDLALMQQLLKHYLPNCALFPQHWFDGCEGSGMYLRTDLACSYAALASGDLQMLRQLLLCEGTLGKTWRGRLLLCYAARHSSAECLQEVLAARQLHATFVRSCALVAPQHLAMAAARTDPWAAGAVSQLLQALNPKQRKPANMRPAYKAACSSDCMPVLAVLAGVAAAAPRQQLPVLLEAAAEAGNLQVWHQLLQADGSNQQQQQQQQEEREEEPQQEAAAAAAAALPLLDWSCLSLQQLTSALHLALPKTNGGPYHEPGTSQQQQWQATQDAARLQMADLLWQQLVVRQGREAALRQHLRAPAPAKHRGTQHPAAAAAGAAAAASGASSAVPAANANSKVLFSYTAGAGHYLQSVKQHEVSAARITWLQQHQLVPKEQQHVAYHSLRGAVELAMEAGDFTRALQLHSVLTGSAGVRLRKLVSVRAADAFRSSIGGHLRRACAAGDAAAVAQLERLVCFAHNIFAEKKQTLQHPVLQRSLLGSFCGRAVTPGSLAEELGLPWPLLQRLLMQRVDYFLARSDGLSTVEQYDVRRGELVASVQDTMMLAQDDAATAQQLQSAAGVALATAVQTLRENDANDGGTQAELVAGGADAAGNAAAVQQQQQPLDPMQQLVNQLNAGLQLQNQAGAQAEAALQQLQQIVQELQQAGAPEEEIADIAAQGIANMGQAQPQEQAQPEALPTEDHSPAAVLRQLQARLEAGERSIPVPQQAQLGPLPLWQQCLLEVASNLPSTHADPIHPDRVNEYLTSGTLVADSPAAARHATPLQRLLGDAGFVTGPPVPPQPQRLWWGKLVVYTAVELHRPQLLAWALQPEQRHRLWGSAHNAAKAALVECMWLEGTPFSNKIIRQPEQQRADLLQLEMHQQQQLPGRPAFAELAAETALLLLNVSPNDEGLLSDWLQRGLQPGSSAAFSARAKAVLAAVVAAEQLPAGAQLMRRQCLLQVQRLGDVDLLALVVLRGHRLPQVLRADNMLE</sequence>
<dbReference type="Proteomes" id="UP000256970">
    <property type="component" value="Unassembled WGS sequence"/>
</dbReference>
<evidence type="ECO:0000313" key="2">
    <source>
        <dbReference type="EMBL" id="SZX74736.1"/>
    </source>
</evidence>
<name>A0A383WDF4_TETOB</name>
<dbReference type="EMBL" id="FNXT01001219">
    <property type="protein sequence ID" value="SZX74736.1"/>
    <property type="molecule type" value="Genomic_DNA"/>
</dbReference>
<feature type="region of interest" description="Disordered" evidence="1">
    <location>
        <begin position="388"/>
        <end position="408"/>
    </location>
</feature>
<accession>A0A383WDF4</accession>
<evidence type="ECO:0000313" key="3">
    <source>
        <dbReference type="Proteomes" id="UP000256970"/>
    </source>
</evidence>
<dbReference type="AlphaFoldDB" id="A0A383WDF4"/>
<keyword evidence="3" id="KW-1185">Reference proteome</keyword>
<gene>
    <name evidence="2" type="ORF">BQ4739_LOCUS15054</name>
</gene>
<protein>
    <submittedName>
        <fullName evidence="2">Uncharacterized protein</fullName>
    </submittedName>
</protein>
<proteinExistence type="predicted"/>